<dbReference type="SUPFAM" id="SSF50486">
    <property type="entry name" value="FMT C-terminal domain-like"/>
    <property type="match status" value="1"/>
</dbReference>
<gene>
    <name evidence="5" type="primary">fmt</name>
    <name evidence="8" type="ORF">C5O23_06500</name>
</gene>
<dbReference type="Pfam" id="PF02911">
    <property type="entry name" value="Formyl_trans_C"/>
    <property type="match status" value="1"/>
</dbReference>
<reference evidence="9" key="1">
    <citation type="submission" date="2018-02" db="EMBL/GenBank/DDBJ databases">
        <authorList>
            <person name="Clavel T."/>
            <person name="Strowig T."/>
        </authorList>
    </citation>
    <scope>NUCLEOTIDE SEQUENCE [LARGE SCALE GENOMIC DNA]</scope>
    <source>
        <strain evidence="9">DSM 103720</strain>
    </source>
</reference>
<dbReference type="Proteomes" id="UP000244905">
    <property type="component" value="Unassembled WGS sequence"/>
</dbReference>
<dbReference type="GeneID" id="82525993"/>
<dbReference type="AlphaFoldDB" id="A0A2V1IR15"/>
<dbReference type="InterPro" id="IPR005793">
    <property type="entry name" value="Formyl_trans_C"/>
</dbReference>
<feature type="domain" description="Formyl transferase C-terminal" evidence="7">
    <location>
        <begin position="211"/>
        <end position="314"/>
    </location>
</feature>
<organism evidence="8 9">
    <name type="scientific">Duncaniella muris</name>
    <dbReference type="NCBI Taxonomy" id="2094150"/>
    <lineage>
        <taxon>Bacteria</taxon>
        <taxon>Pseudomonadati</taxon>
        <taxon>Bacteroidota</taxon>
        <taxon>Bacteroidia</taxon>
        <taxon>Bacteroidales</taxon>
        <taxon>Muribaculaceae</taxon>
        <taxon>Duncaniella</taxon>
    </lineage>
</organism>
<dbReference type="InterPro" id="IPR036477">
    <property type="entry name" value="Formyl_transf_N_sf"/>
</dbReference>
<evidence type="ECO:0000259" key="6">
    <source>
        <dbReference type="Pfam" id="PF00551"/>
    </source>
</evidence>
<dbReference type="CDD" id="cd08646">
    <property type="entry name" value="FMT_core_Met-tRNA-FMT_N"/>
    <property type="match status" value="1"/>
</dbReference>
<dbReference type="InterPro" id="IPR011034">
    <property type="entry name" value="Formyl_transferase-like_C_sf"/>
</dbReference>
<evidence type="ECO:0000256" key="4">
    <source>
        <dbReference type="ARBA" id="ARBA00022917"/>
    </source>
</evidence>
<dbReference type="GO" id="GO:0005829">
    <property type="term" value="C:cytosol"/>
    <property type="evidence" value="ECO:0007669"/>
    <property type="project" value="TreeGrafter"/>
</dbReference>
<dbReference type="InterPro" id="IPR002376">
    <property type="entry name" value="Formyl_transf_N"/>
</dbReference>
<comment type="catalytic activity">
    <reaction evidence="5">
        <text>L-methionyl-tRNA(fMet) + (6R)-10-formyltetrahydrofolate = N-formyl-L-methionyl-tRNA(fMet) + (6S)-5,6,7,8-tetrahydrofolate + H(+)</text>
        <dbReference type="Rhea" id="RHEA:24380"/>
        <dbReference type="Rhea" id="RHEA-COMP:9952"/>
        <dbReference type="Rhea" id="RHEA-COMP:9953"/>
        <dbReference type="ChEBI" id="CHEBI:15378"/>
        <dbReference type="ChEBI" id="CHEBI:57453"/>
        <dbReference type="ChEBI" id="CHEBI:78530"/>
        <dbReference type="ChEBI" id="CHEBI:78844"/>
        <dbReference type="ChEBI" id="CHEBI:195366"/>
        <dbReference type="EC" id="2.1.2.9"/>
    </reaction>
</comment>
<dbReference type="InterPro" id="IPR041711">
    <property type="entry name" value="Met-tRNA-FMT_N"/>
</dbReference>
<keyword evidence="9" id="KW-1185">Reference proteome</keyword>
<keyword evidence="4 5" id="KW-0648">Protein biosynthesis</keyword>
<dbReference type="InterPro" id="IPR005794">
    <property type="entry name" value="Fmt"/>
</dbReference>
<proteinExistence type="inferred from homology"/>
<keyword evidence="3 5" id="KW-0808">Transferase</keyword>
<dbReference type="EMBL" id="PUEC01000012">
    <property type="protein sequence ID" value="PWB02485.1"/>
    <property type="molecule type" value="Genomic_DNA"/>
</dbReference>
<protein>
    <recommendedName>
        <fullName evidence="2 5">Methionyl-tRNA formyltransferase</fullName>
        <ecNumber evidence="2 5">2.1.2.9</ecNumber>
    </recommendedName>
</protein>
<evidence type="ECO:0000313" key="8">
    <source>
        <dbReference type="EMBL" id="PWB02485.1"/>
    </source>
</evidence>
<dbReference type="NCBIfam" id="TIGR00460">
    <property type="entry name" value="fmt"/>
    <property type="match status" value="1"/>
</dbReference>
<evidence type="ECO:0000256" key="1">
    <source>
        <dbReference type="ARBA" id="ARBA00010699"/>
    </source>
</evidence>
<dbReference type="CDD" id="cd08704">
    <property type="entry name" value="Met_tRNA_FMT_C"/>
    <property type="match status" value="1"/>
</dbReference>
<sequence length="322" mass="35336">MTKNDLRIVFLGTPDFAVESLRRIVDGGYNVVGVVTMPDKPAGRGHKLYQSPVKEFALAQGLHLMQPVRLKDPEFIEELRSLEADLFIVIAFRMLPEVVWTMPRLGTFNLHASLLPRYRGAAPINWAVINGDTETGVTTFFLKHEIDTGDIIAQERIEILPTDNVGHVHDKLMMLGADLTIKTIDDIIAGTLSPIPQDRLTGGTEPTPAPKIFKETCRIDWGATAVTIHNLVRGLSPYPAAWSTLYDGETELGAVKIFETKVTDTTDQALRPGQILISGTTLSVGTGDGKALEILSLQAPGKRRMPVADFLRGSRLSAPCFR</sequence>
<evidence type="ECO:0000256" key="2">
    <source>
        <dbReference type="ARBA" id="ARBA00012261"/>
    </source>
</evidence>
<evidence type="ECO:0000256" key="3">
    <source>
        <dbReference type="ARBA" id="ARBA00022679"/>
    </source>
</evidence>
<dbReference type="GO" id="GO:0004479">
    <property type="term" value="F:methionyl-tRNA formyltransferase activity"/>
    <property type="evidence" value="ECO:0007669"/>
    <property type="project" value="UniProtKB-UniRule"/>
</dbReference>
<comment type="similarity">
    <text evidence="1 5">Belongs to the Fmt family.</text>
</comment>
<feature type="binding site" evidence="5">
    <location>
        <begin position="113"/>
        <end position="116"/>
    </location>
    <ligand>
        <name>(6S)-5,6,7,8-tetrahydrofolate</name>
        <dbReference type="ChEBI" id="CHEBI:57453"/>
    </ligand>
</feature>
<dbReference type="HAMAP" id="MF_00182">
    <property type="entry name" value="Formyl_trans"/>
    <property type="match status" value="1"/>
</dbReference>
<dbReference type="InterPro" id="IPR044135">
    <property type="entry name" value="Met-tRNA-FMT_C"/>
</dbReference>
<dbReference type="PANTHER" id="PTHR11138:SF5">
    <property type="entry name" value="METHIONYL-TRNA FORMYLTRANSFERASE, MITOCHONDRIAL"/>
    <property type="match status" value="1"/>
</dbReference>
<evidence type="ECO:0000259" key="7">
    <source>
        <dbReference type="Pfam" id="PF02911"/>
    </source>
</evidence>
<dbReference type="RefSeq" id="WP_107032142.1">
    <property type="nucleotide sequence ID" value="NZ_CAOLBL010000045.1"/>
</dbReference>
<dbReference type="EC" id="2.1.2.9" evidence="2 5"/>
<comment type="function">
    <text evidence="5">Attaches a formyl group to the free amino group of methionyl-tRNA(fMet). The formyl group appears to play a dual role in the initiator identity of N-formylmethionyl-tRNA by promoting its recognition by IF2 and preventing the misappropriation of this tRNA by the elongation apparatus.</text>
</comment>
<dbReference type="PANTHER" id="PTHR11138">
    <property type="entry name" value="METHIONYL-TRNA FORMYLTRANSFERASE"/>
    <property type="match status" value="1"/>
</dbReference>
<comment type="caution">
    <text evidence="8">The sequence shown here is derived from an EMBL/GenBank/DDBJ whole genome shotgun (WGS) entry which is preliminary data.</text>
</comment>
<accession>A0A2V1IR15</accession>
<dbReference type="Gene3D" id="3.40.50.12230">
    <property type="match status" value="1"/>
</dbReference>
<dbReference type="SUPFAM" id="SSF53328">
    <property type="entry name" value="Formyltransferase"/>
    <property type="match status" value="1"/>
</dbReference>
<dbReference type="Pfam" id="PF00551">
    <property type="entry name" value="Formyl_trans_N"/>
    <property type="match status" value="1"/>
</dbReference>
<feature type="domain" description="Formyl transferase N-terminal" evidence="6">
    <location>
        <begin position="7"/>
        <end position="180"/>
    </location>
</feature>
<evidence type="ECO:0000256" key="5">
    <source>
        <dbReference type="HAMAP-Rule" id="MF_00182"/>
    </source>
</evidence>
<evidence type="ECO:0000313" key="9">
    <source>
        <dbReference type="Proteomes" id="UP000244905"/>
    </source>
</evidence>
<name>A0A2V1IR15_9BACT</name>